<name>A0A9L0RC48_HORSE</name>
<organism evidence="4 5">
    <name type="scientific">Equus caballus</name>
    <name type="common">Horse</name>
    <dbReference type="NCBI Taxonomy" id="9796"/>
    <lineage>
        <taxon>Eukaryota</taxon>
        <taxon>Metazoa</taxon>
        <taxon>Chordata</taxon>
        <taxon>Craniata</taxon>
        <taxon>Vertebrata</taxon>
        <taxon>Euteleostomi</taxon>
        <taxon>Mammalia</taxon>
        <taxon>Eutheria</taxon>
        <taxon>Laurasiatheria</taxon>
        <taxon>Perissodactyla</taxon>
        <taxon>Equidae</taxon>
        <taxon>Equus</taxon>
    </lineage>
</organism>
<evidence type="ECO:0000256" key="1">
    <source>
        <dbReference type="ARBA" id="ARBA00022898"/>
    </source>
</evidence>
<protein>
    <submittedName>
        <fullName evidence="4">1-aminocyclopropane-1-carboxylate synthase homolog (inactive) like</fullName>
    </submittedName>
</protein>
<feature type="domain" description="Aminotransferase class I/classII large" evidence="3">
    <location>
        <begin position="283"/>
        <end position="644"/>
    </location>
</feature>
<dbReference type="Gene3D" id="3.90.1150.10">
    <property type="entry name" value="Aspartate Aminotransferase, domain 1"/>
    <property type="match status" value="1"/>
</dbReference>
<dbReference type="Gene3D" id="3.40.640.10">
    <property type="entry name" value="Type I PLP-dependent aspartate aminotransferase-like (Major domain)"/>
    <property type="match status" value="1"/>
</dbReference>
<dbReference type="Proteomes" id="UP000002281">
    <property type="component" value="Chromosome 12"/>
</dbReference>
<dbReference type="PANTHER" id="PTHR43795">
    <property type="entry name" value="BIFUNCTIONAL ASPARTATE AMINOTRANSFERASE AND GLUTAMATE/ASPARTATE-PREPHENATE AMINOTRANSFERASE-RELATED"/>
    <property type="match status" value="1"/>
</dbReference>
<evidence type="ECO:0000259" key="3">
    <source>
        <dbReference type="Pfam" id="PF00155"/>
    </source>
</evidence>
<dbReference type="CDD" id="cd00609">
    <property type="entry name" value="AAT_like"/>
    <property type="match status" value="1"/>
</dbReference>
<feature type="compositionally biased region" description="Basic and acidic residues" evidence="2">
    <location>
        <begin position="28"/>
        <end position="43"/>
    </location>
</feature>
<reference evidence="4" key="3">
    <citation type="submission" date="2025-09" db="UniProtKB">
        <authorList>
            <consortium name="Ensembl"/>
        </authorList>
    </citation>
    <scope>IDENTIFICATION</scope>
    <source>
        <strain evidence="4">Thoroughbred</strain>
    </source>
</reference>
<proteinExistence type="predicted"/>
<dbReference type="GO" id="GO:0006520">
    <property type="term" value="P:amino acid metabolic process"/>
    <property type="evidence" value="ECO:0000318"/>
    <property type="project" value="GO_Central"/>
</dbReference>
<reference evidence="4" key="2">
    <citation type="submission" date="2025-08" db="UniProtKB">
        <authorList>
            <consortium name="Ensembl"/>
        </authorList>
    </citation>
    <scope>IDENTIFICATION</scope>
    <source>
        <strain evidence="4">Thoroughbred</strain>
    </source>
</reference>
<gene>
    <name evidence="4" type="primary">ACCSL</name>
</gene>
<dbReference type="Ensembl" id="ENSECAT00000139363.1">
    <property type="protein sequence ID" value="ENSECAP00000060062.1"/>
    <property type="gene ID" value="ENSECAG00000011908.4"/>
</dbReference>
<dbReference type="GO" id="GO:0030170">
    <property type="term" value="F:pyridoxal phosphate binding"/>
    <property type="evidence" value="ECO:0007669"/>
    <property type="project" value="InterPro"/>
</dbReference>
<reference evidence="4 5" key="1">
    <citation type="journal article" date="2009" name="Science">
        <title>Genome sequence, comparative analysis, and population genetics of the domestic horse.</title>
        <authorList>
            <consortium name="Broad Institute Genome Sequencing Platform"/>
            <consortium name="Broad Institute Whole Genome Assembly Team"/>
            <person name="Wade C.M."/>
            <person name="Giulotto E."/>
            <person name="Sigurdsson S."/>
            <person name="Zoli M."/>
            <person name="Gnerre S."/>
            <person name="Imsland F."/>
            <person name="Lear T.L."/>
            <person name="Adelson D.L."/>
            <person name="Bailey E."/>
            <person name="Bellone R.R."/>
            <person name="Bloecker H."/>
            <person name="Distl O."/>
            <person name="Edgar R.C."/>
            <person name="Garber M."/>
            <person name="Leeb T."/>
            <person name="Mauceli E."/>
            <person name="MacLeod J.N."/>
            <person name="Penedo M.C.T."/>
            <person name="Raison J.M."/>
            <person name="Sharpe T."/>
            <person name="Vogel J."/>
            <person name="Andersson L."/>
            <person name="Antczak D.F."/>
            <person name="Biagi T."/>
            <person name="Binns M.M."/>
            <person name="Chowdhary B.P."/>
            <person name="Coleman S.J."/>
            <person name="Della Valle G."/>
            <person name="Fryc S."/>
            <person name="Guerin G."/>
            <person name="Hasegawa T."/>
            <person name="Hill E.W."/>
            <person name="Jurka J."/>
            <person name="Kiialainen A."/>
            <person name="Lindgren G."/>
            <person name="Liu J."/>
            <person name="Magnani E."/>
            <person name="Mickelson J.R."/>
            <person name="Murray J."/>
            <person name="Nergadze S.G."/>
            <person name="Onofrio R."/>
            <person name="Pedroni S."/>
            <person name="Piras M.F."/>
            <person name="Raudsepp T."/>
            <person name="Rocchi M."/>
            <person name="Roeed K.H."/>
            <person name="Ryder O.A."/>
            <person name="Searle S."/>
            <person name="Skow L."/>
            <person name="Swinburne J.E."/>
            <person name="Syvaenen A.C."/>
            <person name="Tozaki T."/>
            <person name="Valberg S.J."/>
            <person name="Vaudin M."/>
            <person name="White J.R."/>
            <person name="Zody M.C."/>
            <person name="Lander E.S."/>
            <person name="Lindblad-Toh K."/>
        </authorList>
    </citation>
    <scope>NUCLEOTIDE SEQUENCE [LARGE SCALE GENOMIC DNA]</scope>
    <source>
        <strain evidence="4 5">Thoroughbred</strain>
    </source>
</reference>
<accession>A0A9L0RC48</accession>
<keyword evidence="1" id="KW-0663">Pyridoxal phosphate</keyword>
<dbReference type="InterPro" id="IPR050478">
    <property type="entry name" value="Ethylene_sulfur-biosynth"/>
</dbReference>
<dbReference type="AlphaFoldDB" id="A0A9L0RC48"/>
<feature type="region of interest" description="Disordered" evidence="2">
    <location>
        <begin position="1"/>
        <end position="43"/>
    </location>
</feature>
<evidence type="ECO:0000256" key="2">
    <source>
        <dbReference type="SAM" id="MobiDB-lite"/>
    </source>
</evidence>
<dbReference type="GeneTree" id="ENSGT00940000162841"/>
<evidence type="ECO:0000313" key="4">
    <source>
        <dbReference type="Ensembl" id="ENSECAP00000060062.1"/>
    </source>
</evidence>
<dbReference type="InterPro" id="IPR004839">
    <property type="entry name" value="Aminotransferase_I/II_large"/>
</dbReference>
<evidence type="ECO:0000313" key="5">
    <source>
        <dbReference type="Proteomes" id="UP000002281"/>
    </source>
</evidence>
<dbReference type="InterPro" id="IPR015421">
    <property type="entry name" value="PyrdxlP-dep_Trfase_major"/>
</dbReference>
<dbReference type="PRINTS" id="PR00753">
    <property type="entry name" value="ACCSYNTHASE"/>
</dbReference>
<dbReference type="Pfam" id="PF00155">
    <property type="entry name" value="Aminotran_1_2"/>
    <property type="match status" value="1"/>
</dbReference>
<dbReference type="PANTHER" id="PTHR43795:SF1">
    <property type="entry name" value="INACTIVE 1-AMINOCYCLOPROPANE-1-CARBOXYLATE SYNTHASE-LIKE PROTEIN 2-RELATED"/>
    <property type="match status" value="1"/>
</dbReference>
<dbReference type="SUPFAM" id="SSF53383">
    <property type="entry name" value="PLP-dependent transferases"/>
    <property type="match status" value="1"/>
</dbReference>
<dbReference type="InterPro" id="IPR015424">
    <property type="entry name" value="PyrdxlP-dep_Trfase"/>
</dbReference>
<dbReference type="GO" id="GO:0008483">
    <property type="term" value="F:transaminase activity"/>
    <property type="evidence" value="ECO:0000318"/>
    <property type="project" value="GO_Central"/>
</dbReference>
<sequence>MGLQSFLPHETGGEGAVPRQGGTSLPERGAEPRPEASLETDHTCLDVQSSDQLVQKYFRNQPATGTFSRWELPPSSMAGYKGPGLRREAHLCCDPTHPSLSSSQPVEAKTKAQGMSHQSDVLPCDQLRDQVIGNQSSHTQLMETLLHLRQTVDDCITQLTTRPPQLDLPLEEQRHNQATGEQEAFLRRVVNLLQSGAMWGLGLQAPRPTLGPRDDAGGGQQAQLSRQLDQLVHQLSHLEVAFVSHDLSNRGIDISAFERSKFQDFKTYQGDKYHEDKNTMGFINLGVSENKLCTDLMTERLSRSDMNHLEDALLQYSDQRGQPFLREEVARFLTYYCKSPARLDPENVVVLSGCCSVFSALATVLCDPGEALLTPTPFFGGLVMGSYLYSKVELMPVHLDSEITDGSARPFQLTVDKLEQALLEATLKGKKVRGLLLINPQNPLGDVYSRDSLEEYLEFAKRYNLHVIIDELYMLSVFDDSVTFRSVLSMESLPDPNRTHMIWGTSKDFGISGFRFGALYTHNKEVASAVSSFGFLNGISGITQYKLCRLLQDREWIDKVYLPTNHSRLKAAHRYITNKLKALKIPFLNRGSGLYVWMNLKEYLQPCTFEEELLLHHRFLGNKLILSPGKTYMCKEPGWFRLIFSDKPLPLKLAMHRFYEVLAEQKRDLRVKQLEDPQKE</sequence>
<keyword evidence="5" id="KW-1185">Reference proteome</keyword>
<dbReference type="InterPro" id="IPR015422">
    <property type="entry name" value="PyrdxlP-dep_Trfase_small"/>
</dbReference>